<reference evidence="1 2" key="1">
    <citation type="journal article" date="2016" name="Nat. Commun.">
        <title>Extremotolerant tardigrade genome and improved radiotolerance of human cultured cells by tardigrade-unique protein.</title>
        <authorList>
            <person name="Hashimoto T."/>
            <person name="Horikawa D.D."/>
            <person name="Saito Y."/>
            <person name="Kuwahara H."/>
            <person name="Kozuka-Hata H."/>
            <person name="Shin-I T."/>
            <person name="Minakuchi Y."/>
            <person name="Ohishi K."/>
            <person name="Motoyama A."/>
            <person name="Aizu T."/>
            <person name="Enomoto A."/>
            <person name="Kondo K."/>
            <person name="Tanaka S."/>
            <person name="Hara Y."/>
            <person name="Koshikawa S."/>
            <person name="Sagara H."/>
            <person name="Miura T."/>
            <person name="Yokobori S."/>
            <person name="Miyagawa K."/>
            <person name="Suzuki Y."/>
            <person name="Kubo T."/>
            <person name="Oyama M."/>
            <person name="Kohara Y."/>
            <person name="Fujiyama A."/>
            <person name="Arakawa K."/>
            <person name="Katayama T."/>
            <person name="Toyoda A."/>
            <person name="Kunieda T."/>
        </authorList>
    </citation>
    <scope>NUCLEOTIDE SEQUENCE [LARGE SCALE GENOMIC DNA]</scope>
    <source>
        <strain evidence="1 2">YOKOZUNA-1</strain>
    </source>
</reference>
<name>A0A1D1V8V2_RAMVA</name>
<dbReference type="AlphaFoldDB" id="A0A1D1V8V2"/>
<proteinExistence type="predicted"/>
<evidence type="ECO:0000313" key="2">
    <source>
        <dbReference type="Proteomes" id="UP000186922"/>
    </source>
</evidence>
<organism evidence="1 2">
    <name type="scientific">Ramazzottius varieornatus</name>
    <name type="common">Water bear</name>
    <name type="synonym">Tardigrade</name>
    <dbReference type="NCBI Taxonomy" id="947166"/>
    <lineage>
        <taxon>Eukaryota</taxon>
        <taxon>Metazoa</taxon>
        <taxon>Ecdysozoa</taxon>
        <taxon>Tardigrada</taxon>
        <taxon>Eutardigrada</taxon>
        <taxon>Parachela</taxon>
        <taxon>Hypsibioidea</taxon>
        <taxon>Ramazzottiidae</taxon>
        <taxon>Ramazzottius</taxon>
    </lineage>
</organism>
<keyword evidence="2" id="KW-1185">Reference proteome</keyword>
<dbReference type="EMBL" id="BDGG01000004">
    <property type="protein sequence ID" value="GAU98074.1"/>
    <property type="molecule type" value="Genomic_DNA"/>
</dbReference>
<protein>
    <submittedName>
        <fullName evidence="1">Uncharacterized protein</fullName>
    </submittedName>
</protein>
<comment type="caution">
    <text evidence="1">The sequence shown here is derived from an EMBL/GenBank/DDBJ whole genome shotgun (WGS) entry which is preliminary data.</text>
</comment>
<dbReference type="Proteomes" id="UP000186922">
    <property type="component" value="Unassembled WGS sequence"/>
</dbReference>
<sequence>MEVFLGYSSHASHVMLINILKVQHVDPPDETDACQDHYSQYISSFRKGFRQSKSPCPHD</sequence>
<accession>A0A1D1V8V2</accession>
<evidence type="ECO:0000313" key="1">
    <source>
        <dbReference type="EMBL" id="GAU98074.1"/>
    </source>
</evidence>
<gene>
    <name evidence="1" type="primary">RvY_09270-1</name>
    <name evidence="1" type="synonym">RvY_09270.1</name>
    <name evidence="1" type="ORF">RvY_09270</name>
</gene>